<dbReference type="Proteomes" id="UP000824120">
    <property type="component" value="Chromosome 2"/>
</dbReference>
<organism evidence="1 2">
    <name type="scientific">Solanum commersonii</name>
    <name type="common">Commerson's wild potato</name>
    <name type="synonym">Commerson's nightshade</name>
    <dbReference type="NCBI Taxonomy" id="4109"/>
    <lineage>
        <taxon>Eukaryota</taxon>
        <taxon>Viridiplantae</taxon>
        <taxon>Streptophyta</taxon>
        <taxon>Embryophyta</taxon>
        <taxon>Tracheophyta</taxon>
        <taxon>Spermatophyta</taxon>
        <taxon>Magnoliopsida</taxon>
        <taxon>eudicotyledons</taxon>
        <taxon>Gunneridae</taxon>
        <taxon>Pentapetalae</taxon>
        <taxon>asterids</taxon>
        <taxon>lamiids</taxon>
        <taxon>Solanales</taxon>
        <taxon>Solanaceae</taxon>
        <taxon>Solanoideae</taxon>
        <taxon>Solaneae</taxon>
        <taxon>Solanum</taxon>
    </lineage>
</organism>
<evidence type="ECO:0000313" key="2">
    <source>
        <dbReference type="Proteomes" id="UP000824120"/>
    </source>
</evidence>
<sequence>MDSNSLLQDHVLDRTMSLDLRLRNRVVPTTLIKHSEPPKIDLQPSLGQMWKVLIGAGWQENVPFSASPIWSTIPIKTTVWPFTLTGGPVKLDE</sequence>
<proteinExistence type="predicted"/>
<dbReference type="EMBL" id="JACXVP010000002">
    <property type="protein sequence ID" value="KAG5628259.1"/>
    <property type="molecule type" value="Genomic_DNA"/>
</dbReference>
<gene>
    <name evidence="1" type="ORF">H5410_013477</name>
</gene>
<comment type="caution">
    <text evidence="1">The sequence shown here is derived from an EMBL/GenBank/DDBJ whole genome shotgun (WGS) entry which is preliminary data.</text>
</comment>
<accession>A0A9J6AVH5</accession>
<name>A0A9J6AVH5_SOLCO</name>
<evidence type="ECO:0000313" key="1">
    <source>
        <dbReference type="EMBL" id="KAG5628259.1"/>
    </source>
</evidence>
<protein>
    <submittedName>
        <fullName evidence="1">Uncharacterized protein</fullName>
    </submittedName>
</protein>
<reference evidence="1 2" key="1">
    <citation type="submission" date="2020-09" db="EMBL/GenBank/DDBJ databases">
        <title>De no assembly of potato wild relative species, Solanum commersonii.</title>
        <authorList>
            <person name="Cho K."/>
        </authorList>
    </citation>
    <scope>NUCLEOTIDE SEQUENCE [LARGE SCALE GENOMIC DNA]</scope>
    <source>
        <strain evidence="1">LZ3.2</strain>
        <tissue evidence="1">Leaf</tissue>
    </source>
</reference>
<keyword evidence="2" id="KW-1185">Reference proteome</keyword>
<feature type="non-terminal residue" evidence="1">
    <location>
        <position position="1"/>
    </location>
</feature>
<dbReference type="AlphaFoldDB" id="A0A9J6AVH5"/>